<dbReference type="SFLD" id="SFLDS00029">
    <property type="entry name" value="Radical_SAM"/>
    <property type="match status" value="1"/>
</dbReference>
<dbReference type="RefSeq" id="WP_083415318.1">
    <property type="nucleotide sequence ID" value="NZ_JRYB01000001.1"/>
</dbReference>
<dbReference type="GO" id="GO:0031419">
    <property type="term" value="F:cobalamin binding"/>
    <property type="evidence" value="ECO:0007669"/>
    <property type="project" value="InterPro"/>
</dbReference>
<dbReference type="InterPro" id="IPR007197">
    <property type="entry name" value="rSAM"/>
</dbReference>
<reference evidence="7 8" key="1">
    <citation type="submission" date="2014-10" db="EMBL/GenBank/DDBJ databases">
        <authorList>
            <person name="Seo M.-J."/>
            <person name="Seok Y.J."/>
            <person name="Cha I.-T."/>
        </authorList>
    </citation>
    <scope>NUCLEOTIDE SEQUENCE [LARGE SCALE GENOMIC DNA]</scope>
    <source>
        <strain evidence="7 8">NEU</strain>
    </source>
</reference>
<sequence>METSAPKVVLASLPWATYAEPSLGLATLKAELDRAGIACRVRHLNLRLLRYVSAQSCSMLATFWGINEFLFTGLLDGELDDEQAACLAERCAVHAATVQQDRYRSTEALLHLCLRLRDDVMPQYLAECADDILASHPTLVGFTCMFDQTIASVALARLLKMRRPDLPVILGGYALEGIPGDNVLRSFPWIDAVARGDGEPQIARLAWASVGKDDLARIPGIQVRAGPGIAPPSAAKGLAAELNRNPPPDYTDWFADLDALRSEESITVHSKVLPVEASRGCWWGQHKHCVFCGIDEDSLRYRAKSSGQVLAMLDAMRQRYGDRIYRFSDYILPRQYYHDMLDRLSQTSPRLRLMGEIKANQSDERLGRFAAAGFVELQPGIESFSSEVLKLMDKGVRGIHNVLTLKSGYRHGIQINYNILYGLPGEQAAWYRAMLRQLPKLYHLTPPVSRTETIVTRFAPLQADPARFGLSSKPRHHRCYDVMFSQAFQEEHDFRLDDYAYYFARGFEYPQELGTLYRMLVEQVDHWKAQHRDRDVYLYYVDDGEALTVHDSRFGAECTRHFDGLERRLLLACDDATQTLDAITLALPEFHRDAIAPAAQLLADEYRLLWREGEHYLSLAVPEEVWQRHIAGNWPKSWTANYC</sequence>
<dbReference type="Proteomes" id="UP000180246">
    <property type="component" value="Unassembled WGS sequence"/>
</dbReference>
<evidence type="ECO:0000313" key="7">
    <source>
        <dbReference type="EMBL" id="OIJ43999.1"/>
    </source>
</evidence>
<dbReference type="PROSITE" id="PS51332">
    <property type="entry name" value="B12_BINDING"/>
    <property type="match status" value="1"/>
</dbReference>
<evidence type="ECO:0000256" key="1">
    <source>
        <dbReference type="ARBA" id="ARBA00001966"/>
    </source>
</evidence>
<keyword evidence="3" id="KW-0479">Metal-binding</keyword>
<comment type="cofactor">
    <cofactor evidence="1">
        <name>[4Fe-4S] cluster</name>
        <dbReference type="ChEBI" id="CHEBI:49883"/>
    </cofactor>
</comment>
<dbReference type="SFLD" id="SFLDF00324">
    <property type="entry name" value="bacteriocin_maturation"/>
    <property type="match status" value="1"/>
</dbReference>
<dbReference type="InterPro" id="IPR051198">
    <property type="entry name" value="BchE-like"/>
</dbReference>
<dbReference type="GO" id="GO:0051536">
    <property type="term" value="F:iron-sulfur cluster binding"/>
    <property type="evidence" value="ECO:0007669"/>
    <property type="project" value="UniProtKB-KW"/>
</dbReference>
<dbReference type="InterPro" id="IPR006158">
    <property type="entry name" value="Cobalamin-bd"/>
</dbReference>
<dbReference type="NCBIfam" id="TIGR03975">
    <property type="entry name" value="rSAM_ocin_1"/>
    <property type="match status" value="1"/>
</dbReference>
<dbReference type="GO" id="GO:0046872">
    <property type="term" value="F:metal ion binding"/>
    <property type="evidence" value="ECO:0007669"/>
    <property type="project" value="UniProtKB-KW"/>
</dbReference>
<dbReference type="GO" id="GO:0005829">
    <property type="term" value="C:cytosol"/>
    <property type="evidence" value="ECO:0007669"/>
    <property type="project" value="TreeGrafter"/>
</dbReference>
<keyword evidence="4" id="KW-0408">Iron</keyword>
<feature type="domain" description="B12-binding" evidence="6">
    <location>
        <begin position="5"/>
        <end position="216"/>
    </location>
</feature>
<organism evidence="7 8">
    <name type="scientific">Massilia timonae</name>
    <dbReference type="NCBI Taxonomy" id="47229"/>
    <lineage>
        <taxon>Bacteria</taxon>
        <taxon>Pseudomonadati</taxon>
        <taxon>Pseudomonadota</taxon>
        <taxon>Betaproteobacteria</taxon>
        <taxon>Burkholderiales</taxon>
        <taxon>Oxalobacteraceae</taxon>
        <taxon>Telluria group</taxon>
        <taxon>Massilia</taxon>
    </lineage>
</organism>
<dbReference type="InterPro" id="IPR058240">
    <property type="entry name" value="rSAM_sf"/>
</dbReference>
<dbReference type="PANTHER" id="PTHR43409">
    <property type="entry name" value="ANAEROBIC MAGNESIUM-PROTOPORPHYRIN IX MONOMETHYL ESTER CYCLASE-RELATED"/>
    <property type="match status" value="1"/>
</dbReference>
<dbReference type="Gene3D" id="3.80.30.20">
    <property type="entry name" value="tm_1862 like domain"/>
    <property type="match status" value="1"/>
</dbReference>
<evidence type="ECO:0000256" key="2">
    <source>
        <dbReference type="ARBA" id="ARBA00022691"/>
    </source>
</evidence>
<evidence type="ECO:0000256" key="3">
    <source>
        <dbReference type="ARBA" id="ARBA00022723"/>
    </source>
</evidence>
<gene>
    <name evidence="7" type="ORF">LO55_2655</name>
</gene>
<dbReference type="InterPro" id="IPR023984">
    <property type="entry name" value="rSAM_ocin_1"/>
</dbReference>
<dbReference type="InterPro" id="IPR023404">
    <property type="entry name" value="rSAM_horseshoe"/>
</dbReference>
<name>A0A1S2NGC1_9BURK</name>
<dbReference type="SUPFAM" id="SSF102114">
    <property type="entry name" value="Radical SAM enzymes"/>
    <property type="match status" value="1"/>
</dbReference>
<evidence type="ECO:0000256" key="5">
    <source>
        <dbReference type="ARBA" id="ARBA00023014"/>
    </source>
</evidence>
<evidence type="ECO:0000313" key="8">
    <source>
        <dbReference type="Proteomes" id="UP000180246"/>
    </source>
</evidence>
<dbReference type="AlphaFoldDB" id="A0A1S2NGC1"/>
<dbReference type="GO" id="GO:0003824">
    <property type="term" value="F:catalytic activity"/>
    <property type="evidence" value="ECO:0007669"/>
    <property type="project" value="InterPro"/>
</dbReference>
<keyword evidence="5" id="KW-0411">Iron-sulfur</keyword>
<comment type="caution">
    <text evidence="7">The sequence shown here is derived from an EMBL/GenBank/DDBJ whole genome shotgun (WGS) entry which is preliminary data.</text>
</comment>
<accession>A0A1S2NGC1</accession>
<dbReference type="Gene3D" id="3.40.50.280">
    <property type="entry name" value="Cobalamin-binding domain"/>
    <property type="match status" value="1"/>
</dbReference>
<evidence type="ECO:0000259" key="6">
    <source>
        <dbReference type="PROSITE" id="PS51332"/>
    </source>
</evidence>
<protein>
    <submittedName>
        <fullName evidence="7">Bacteriocin maturation radical SAM 1 family protein</fullName>
    </submittedName>
</protein>
<dbReference type="InterPro" id="IPR006638">
    <property type="entry name" value="Elp3/MiaA/NifB-like_rSAM"/>
</dbReference>
<dbReference type="SMART" id="SM00729">
    <property type="entry name" value="Elp3"/>
    <property type="match status" value="1"/>
</dbReference>
<dbReference type="PANTHER" id="PTHR43409:SF7">
    <property type="entry name" value="BLL1977 PROTEIN"/>
    <property type="match status" value="1"/>
</dbReference>
<dbReference type="EMBL" id="JRYB01000001">
    <property type="protein sequence ID" value="OIJ43999.1"/>
    <property type="molecule type" value="Genomic_DNA"/>
</dbReference>
<keyword evidence="2" id="KW-0949">S-adenosyl-L-methionine</keyword>
<dbReference type="SFLD" id="SFLDG01082">
    <property type="entry name" value="B12-binding_domain_containing"/>
    <property type="match status" value="1"/>
</dbReference>
<proteinExistence type="predicted"/>
<evidence type="ECO:0000256" key="4">
    <source>
        <dbReference type="ARBA" id="ARBA00023004"/>
    </source>
</evidence>
<dbReference type="Pfam" id="PF04055">
    <property type="entry name" value="Radical_SAM"/>
    <property type="match status" value="1"/>
</dbReference>